<comment type="caution">
    <text evidence="2">The sequence shown here is derived from an EMBL/GenBank/DDBJ whole genome shotgun (WGS) entry which is preliminary data.</text>
</comment>
<keyword evidence="3" id="KW-1185">Reference proteome</keyword>
<dbReference type="SUPFAM" id="SSF88723">
    <property type="entry name" value="PIN domain-like"/>
    <property type="match status" value="1"/>
</dbReference>
<gene>
    <name evidence="2" type="ORF">WAT24_13955</name>
</gene>
<dbReference type="EMBL" id="JBBBNY010000012">
    <property type="protein sequence ID" value="MEI7037869.1"/>
    <property type="molecule type" value="Genomic_DNA"/>
</dbReference>
<dbReference type="InterPro" id="IPR002850">
    <property type="entry name" value="PIN_toxin-like"/>
</dbReference>
<evidence type="ECO:0000259" key="1">
    <source>
        <dbReference type="Pfam" id="PF13470"/>
    </source>
</evidence>
<protein>
    <submittedName>
        <fullName evidence="2">PIN domain-containing protein</fullName>
    </submittedName>
</protein>
<dbReference type="Pfam" id="PF13470">
    <property type="entry name" value="PIN_3"/>
    <property type="match status" value="1"/>
</dbReference>
<dbReference type="PANTHER" id="PTHR34610:SF3">
    <property type="entry name" value="SSL7007 PROTEIN"/>
    <property type="match status" value="1"/>
</dbReference>
<evidence type="ECO:0000313" key="3">
    <source>
        <dbReference type="Proteomes" id="UP001381174"/>
    </source>
</evidence>
<sequence length="140" mass="15377">MLDTNVCLDLFVFADPRGAALAAALRRGGVEAVTCPACREEWQAVLHYPQLGLEATVRDRAMAAFDRHLHLYEPPASLPPLPRCTDPDDQKFLALASAVGARWLLSRDGALLRLGRRTLRTAGFAVLTPEQWTLAWNSAP</sequence>
<organism evidence="2 3">
    <name type="scientific">Fulvimonas yonginensis</name>
    <dbReference type="NCBI Taxonomy" id="1495200"/>
    <lineage>
        <taxon>Bacteria</taxon>
        <taxon>Pseudomonadati</taxon>
        <taxon>Pseudomonadota</taxon>
        <taxon>Gammaproteobacteria</taxon>
        <taxon>Lysobacterales</taxon>
        <taxon>Rhodanobacteraceae</taxon>
        <taxon>Fulvimonas</taxon>
    </lineage>
</organism>
<feature type="domain" description="PIN" evidence="1">
    <location>
        <begin position="1"/>
        <end position="108"/>
    </location>
</feature>
<dbReference type="InterPro" id="IPR002716">
    <property type="entry name" value="PIN_dom"/>
</dbReference>
<accession>A0ABU8JF12</accession>
<dbReference type="PANTHER" id="PTHR34610">
    <property type="entry name" value="SSL7007 PROTEIN"/>
    <property type="match status" value="1"/>
</dbReference>
<name>A0ABU8JF12_9GAMM</name>
<reference evidence="2 3" key="1">
    <citation type="journal article" date="2014" name="Int. J. Syst. Evol. Microbiol.">
        <title>Fulvimonas yonginensis sp. nov., isolated from greenhouse soil, and emended description of the genus Fulvimonas.</title>
        <authorList>
            <person name="Ahn J.H."/>
            <person name="Kim S.J."/>
            <person name="Weon H.Y."/>
            <person name="Hong S.B."/>
            <person name="Seok S.J."/>
            <person name="Kwon S.W."/>
        </authorList>
    </citation>
    <scope>NUCLEOTIDE SEQUENCE [LARGE SCALE GENOMIC DNA]</scope>
    <source>
        <strain evidence="2 3">KACC 16952</strain>
    </source>
</reference>
<dbReference type="InterPro" id="IPR029060">
    <property type="entry name" value="PIN-like_dom_sf"/>
</dbReference>
<proteinExistence type="predicted"/>
<evidence type="ECO:0000313" key="2">
    <source>
        <dbReference type="EMBL" id="MEI7037869.1"/>
    </source>
</evidence>
<dbReference type="Proteomes" id="UP001381174">
    <property type="component" value="Unassembled WGS sequence"/>
</dbReference>